<name>A0A1F2UK20_9ACTN</name>
<dbReference type="InterPro" id="IPR042259">
    <property type="entry name" value="Raco-like_middle_sf"/>
</dbReference>
<gene>
    <name evidence="2" type="ORF">A2074_00435</name>
</gene>
<dbReference type="InterPro" id="IPR036010">
    <property type="entry name" value="2Fe-2S_ferredoxin-like_sf"/>
</dbReference>
<dbReference type="AlphaFoldDB" id="A0A1F2UK20"/>
<dbReference type="Pfam" id="PF00111">
    <property type="entry name" value="Fer2"/>
    <property type="match status" value="1"/>
</dbReference>
<dbReference type="InterPro" id="IPR040506">
    <property type="entry name" value="RACo_linker"/>
</dbReference>
<evidence type="ECO:0000313" key="3">
    <source>
        <dbReference type="Proteomes" id="UP000178086"/>
    </source>
</evidence>
<dbReference type="Gene3D" id="3.10.20.30">
    <property type="match status" value="1"/>
</dbReference>
<evidence type="ECO:0000313" key="2">
    <source>
        <dbReference type="EMBL" id="OFW33348.1"/>
    </source>
</evidence>
<dbReference type="Pfam" id="PF17651">
    <property type="entry name" value="Raco_middle"/>
    <property type="match status" value="1"/>
</dbReference>
<dbReference type="Gene3D" id="3.10.20.880">
    <property type="match status" value="1"/>
</dbReference>
<dbReference type="InterPro" id="IPR041414">
    <property type="entry name" value="Raco-like_middle"/>
</dbReference>
<dbReference type="InterPro" id="IPR012675">
    <property type="entry name" value="Beta-grasp_dom_sf"/>
</dbReference>
<dbReference type="CDD" id="cd00207">
    <property type="entry name" value="fer2"/>
    <property type="match status" value="1"/>
</dbReference>
<dbReference type="EMBL" id="MELI01000069">
    <property type="protein sequence ID" value="OFW33348.1"/>
    <property type="molecule type" value="Genomic_DNA"/>
</dbReference>
<dbReference type="SUPFAM" id="SSF54292">
    <property type="entry name" value="2Fe-2S ferredoxin-like"/>
    <property type="match status" value="1"/>
</dbReference>
<dbReference type="Pfam" id="PF17650">
    <property type="entry name" value="RACo_linker"/>
    <property type="match status" value="1"/>
</dbReference>
<protein>
    <recommendedName>
        <fullName evidence="1">2Fe-2S ferredoxin-type domain-containing protein</fullName>
    </recommendedName>
</protein>
<organism evidence="2 3">
    <name type="scientific">Candidatus Aquicultor primus</name>
    <dbReference type="NCBI Taxonomy" id="1797195"/>
    <lineage>
        <taxon>Bacteria</taxon>
        <taxon>Bacillati</taxon>
        <taxon>Actinomycetota</taxon>
        <taxon>Candidatus Aquicultoria</taxon>
        <taxon>Candidatus Aquicultorales</taxon>
        <taxon>Candidatus Aquicultoraceae</taxon>
        <taxon>Candidatus Aquicultor</taxon>
    </lineage>
</organism>
<dbReference type="InterPro" id="IPR052911">
    <property type="entry name" value="Corrinoid_activation_enz"/>
</dbReference>
<feature type="domain" description="2Fe-2S ferredoxin-type" evidence="1">
    <location>
        <begin position="2"/>
        <end position="91"/>
    </location>
</feature>
<dbReference type="Pfam" id="PF14574">
    <property type="entry name" value="RACo_C_ter"/>
    <property type="match status" value="1"/>
</dbReference>
<accession>A0A1F2UK20</accession>
<dbReference type="InterPro" id="IPR027980">
    <property type="entry name" value="RACo_C"/>
</dbReference>
<dbReference type="InterPro" id="IPR001041">
    <property type="entry name" value="2Fe-2S_ferredoxin-type"/>
</dbReference>
<proteinExistence type="predicted"/>
<dbReference type="GO" id="GO:0051536">
    <property type="term" value="F:iron-sulfur cluster binding"/>
    <property type="evidence" value="ECO:0007669"/>
    <property type="project" value="InterPro"/>
</dbReference>
<evidence type="ECO:0000259" key="1">
    <source>
        <dbReference type="PROSITE" id="PS51085"/>
    </source>
</evidence>
<comment type="caution">
    <text evidence="2">The sequence shown here is derived from an EMBL/GenBank/DDBJ whole genome shotgun (WGS) entry which is preliminary data.</text>
</comment>
<sequence>MPKVYFYPDNRGVEVEEGENIIRAAMLAGVHINASCGGTGTCGKCRVVVDKGETIKHATAKLTPEQVEQGYVLACTTQVKSDIEVRIPVETQMGDSRAALEREHRPVSRGSVLTSKDLSELFGDFDLEPATHRYYIEIAPPTLEDNLSDLERLKRELTRTHKVGEFTVDLDCLRRMAVRLREADWKVTATIMEGADGECPRLIRLDSGDRAQTHYGLAVDIGTTSVYVELIDLNTRESLGRVSEYNAQVSSGEDIISRIVYSLKNDGLERLQSLVVQTINGLIDRLLDKTGVQRDDIVYMVAAGNTTMVHLFYGINSRYIREEPYIPTVNFTPTVKASNLGIKIADGARIYCIPGRASYVGGDITSGLLASGVYKTDKLTLYIDVGTNGEMALGNAEWLLSCACSAGPAFEGGSVKHGMRAVKGAIETVRISTETLEPMILTIGQTKPKGVCGSGLIDTLAELFLTGIIDERGKFKLELGHPRIREGGGQGEYVLVWADESATKEDIVITEADIDNLIRTKGAIYAGITTLLDSMQMPVEAIERVLIAGGFGRYLELDQAITIGLLPEFTAEQVMYVGNGSLMGAHLVLLSQSARRSAKDIAQRMTYLELSTHPGFMDNYVSALFLPHTDIGAFPLVAQRVKERSGIYGSRDVR</sequence>
<dbReference type="Gene3D" id="3.30.420.480">
    <property type="entry name" value="Domain of unknown function (DUF4445)"/>
    <property type="match status" value="1"/>
</dbReference>
<dbReference type="PANTHER" id="PTHR42895:SF2">
    <property type="entry name" value="IRON-SULFUR CLUSTER PROTEIN"/>
    <property type="match status" value="1"/>
</dbReference>
<dbReference type="Proteomes" id="UP000178086">
    <property type="component" value="Unassembled WGS sequence"/>
</dbReference>
<dbReference type="PANTHER" id="PTHR42895">
    <property type="entry name" value="IRON-SULFUR CLUSTER-BINDING PROTEIN-RELATED"/>
    <property type="match status" value="1"/>
</dbReference>
<dbReference type="PROSITE" id="PS51085">
    <property type="entry name" value="2FE2S_FER_2"/>
    <property type="match status" value="1"/>
</dbReference>
<reference evidence="2 3" key="1">
    <citation type="journal article" date="2016" name="Nat. Commun.">
        <title>Thousands of microbial genomes shed light on interconnected biogeochemical processes in an aquifer system.</title>
        <authorList>
            <person name="Anantharaman K."/>
            <person name="Brown C.T."/>
            <person name="Hug L.A."/>
            <person name="Sharon I."/>
            <person name="Castelle C.J."/>
            <person name="Probst A.J."/>
            <person name="Thomas B.C."/>
            <person name="Singh A."/>
            <person name="Wilkins M.J."/>
            <person name="Karaoz U."/>
            <person name="Brodie E.L."/>
            <person name="Williams K.H."/>
            <person name="Hubbard S.S."/>
            <person name="Banfield J.F."/>
        </authorList>
    </citation>
    <scope>NUCLEOTIDE SEQUENCE [LARGE SCALE GENOMIC DNA]</scope>
</reference>